<dbReference type="AlphaFoldDB" id="A0AAD7F1U3"/>
<proteinExistence type="predicted"/>
<dbReference type="EMBL" id="JARIHO010000006">
    <property type="protein sequence ID" value="KAJ7359955.1"/>
    <property type="molecule type" value="Genomic_DNA"/>
</dbReference>
<accession>A0AAD7F1U3</accession>
<organism evidence="2 3">
    <name type="scientific">Mycena albidolilacea</name>
    <dbReference type="NCBI Taxonomy" id="1033008"/>
    <lineage>
        <taxon>Eukaryota</taxon>
        <taxon>Fungi</taxon>
        <taxon>Dikarya</taxon>
        <taxon>Basidiomycota</taxon>
        <taxon>Agaricomycotina</taxon>
        <taxon>Agaricomycetes</taxon>
        <taxon>Agaricomycetidae</taxon>
        <taxon>Agaricales</taxon>
        <taxon>Marasmiineae</taxon>
        <taxon>Mycenaceae</taxon>
        <taxon>Mycena</taxon>
    </lineage>
</organism>
<keyword evidence="3" id="KW-1185">Reference proteome</keyword>
<reference evidence="2" key="1">
    <citation type="submission" date="2023-03" db="EMBL/GenBank/DDBJ databases">
        <title>Massive genome expansion in bonnet fungi (Mycena s.s.) driven by repeated elements and novel gene families across ecological guilds.</title>
        <authorList>
            <consortium name="Lawrence Berkeley National Laboratory"/>
            <person name="Harder C.B."/>
            <person name="Miyauchi S."/>
            <person name="Viragh M."/>
            <person name="Kuo A."/>
            <person name="Thoen E."/>
            <person name="Andreopoulos B."/>
            <person name="Lu D."/>
            <person name="Skrede I."/>
            <person name="Drula E."/>
            <person name="Henrissat B."/>
            <person name="Morin E."/>
            <person name="Kohler A."/>
            <person name="Barry K."/>
            <person name="LaButti K."/>
            <person name="Morin E."/>
            <person name="Salamov A."/>
            <person name="Lipzen A."/>
            <person name="Mereny Z."/>
            <person name="Hegedus B."/>
            <person name="Baldrian P."/>
            <person name="Stursova M."/>
            <person name="Weitz H."/>
            <person name="Taylor A."/>
            <person name="Grigoriev I.V."/>
            <person name="Nagy L.G."/>
            <person name="Martin F."/>
            <person name="Kauserud H."/>
        </authorList>
    </citation>
    <scope>NUCLEOTIDE SEQUENCE</scope>
    <source>
        <strain evidence="2">CBHHK002</strain>
    </source>
</reference>
<feature type="region of interest" description="Disordered" evidence="1">
    <location>
        <begin position="106"/>
        <end position="139"/>
    </location>
</feature>
<evidence type="ECO:0000313" key="2">
    <source>
        <dbReference type="EMBL" id="KAJ7359955.1"/>
    </source>
</evidence>
<evidence type="ECO:0000256" key="1">
    <source>
        <dbReference type="SAM" id="MobiDB-lite"/>
    </source>
</evidence>
<gene>
    <name evidence="2" type="ORF">DFH08DRAFT_801710</name>
</gene>
<name>A0AAD7F1U3_9AGAR</name>
<sequence>MNSFNGGIVTIPALKMDYGRLELYRRPSRDVAWLYCARLSPTRSFGLKYSLNSPHFALSPTLQNMTALVFGEGNLGKHTSASGTNSIRRSPLRHFATSPQYLKGSRKSIPPIMTRRHPLPDANFQNRETGEPSREMAWGARRPRKAGFSWIQISRTTRNPLSGPKIVAQPRIIMVAVSREESVGSNRSSSALTYGPRTPTWNFPRDKVNQDPNLTSDLLLKIRIQCEAAWPWMPGSASASLKARGRRNSRFWNTKMRLQPEKSPFLGYPPPKISGFLGEKAEEVPRECPRAFHRSEADPEMALLCWSYELYTKIAKNSPRVCNGIVWDYSLDSNILVVIIVLCCVPRRNAEAVRRDAILGLGSLGNRCLQIVARC</sequence>
<dbReference type="Proteomes" id="UP001218218">
    <property type="component" value="Unassembled WGS sequence"/>
</dbReference>
<evidence type="ECO:0000313" key="3">
    <source>
        <dbReference type="Proteomes" id="UP001218218"/>
    </source>
</evidence>
<comment type="caution">
    <text evidence="2">The sequence shown here is derived from an EMBL/GenBank/DDBJ whole genome shotgun (WGS) entry which is preliminary data.</text>
</comment>
<protein>
    <submittedName>
        <fullName evidence="2">Uncharacterized protein</fullName>
    </submittedName>
</protein>